<organism evidence="2 3">
    <name type="scientific">Algibacter miyuki</name>
    <dbReference type="NCBI Taxonomy" id="1306933"/>
    <lineage>
        <taxon>Bacteria</taxon>
        <taxon>Pseudomonadati</taxon>
        <taxon>Bacteroidota</taxon>
        <taxon>Flavobacteriia</taxon>
        <taxon>Flavobacteriales</taxon>
        <taxon>Flavobacteriaceae</taxon>
        <taxon>Algibacter</taxon>
    </lineage>
</organism>
<comment type="caution">
    <text evidence="2">The sequence shown here is derived from an EMBL/GenBank/DDBJ whole genome shotgun (WGS) entry which is preliminary data.</text>
</comment>
<evidence type="ECO:0008006" key="4">
    <source>
        <dbReference type="Google" id="ProtNLM"/>
    </source>
</evidence>
<evidence type="ECO:0000313" key="3">
    <source>
        <dbReference type="Proteomes" id="UP001589590"/>
    </source>
</evidence>
<keyword evidence="3" id="KW-1185">Reference proteome</keyword>
<evidence type="ECO:0000256" key="1">
    <source>
        <dbReference type="SAM" id="Phobius"/>
    </source>
</evidence>
<protein>
    <recommendedName>
        <fullName evidence="4">YcxB-like protein domain-containing protein</fullName>
    </recommendedName>
</protein>
<feature type="transmembrane region" description="Helical" evidence="1">
    <location>
        <begin position="21"/>
        <end position="39"/>
    </location>
</feature>
<dbReference type="RefSeq" id="WP_290274650.1">
    <property type="nucleotide sequence ID" value="NZ_JAUFQP010000016.1"/>
</dbReference>
<sequence length="155" mass="18064">MIKQRLVSNFENIFRAKVHFFMKKSIWKYLILTLILGYLKPINGLNPLITAVIYFAGINAILWPLQYVSAKSFAKKINFDALVEFSETEIKINHGNKDLVELKDWSWIKNIELNKKHIWLTLNQTPPFGISIPKSNLNASEIALFENMRNRKQNS</sequence>
<keyword evidence="1" id="KW-1133">Transmembrane helix</keyword>
<name>A0ABV5H019_9FLAO</name>
<dbReference type="EMBL" id="JBHMFA010000006">
    <property type="protein sequence ID" value="MFB9105239.1"/>
    <property type="molecule type" value="Genomic_DNA"/>
</dbReference>
<accession>A0ABV5H019</accession>
<dbReference type="Proteomes" id="UP001589590">
    <property type="component" value="Unassembled WGS sequence"/>
</dbReference>
<feature type="transmembrane region" description="Helical" evidence="1">
    <location>
        <begin position="45"/>
        <end position="65"/>
    </location>
</feature>
<evidence type="ECO:0000313" key="2">
    <source>
        <dbReference type="EMBL" id="MFB9105239.1"/>
    </source>
</evidence>
<reference evidence="2 3" key="1">
    <citation type="submission" date="2024-09" db="EMBL/GenBank/DDBJ databases">
        <authorList>
            <person name="Sun Q."/>
            <person name="Mori K."/>
        </authorList>
    </citation>
    <scope>NUCLEOTIDE SEQUENCE [LARGE SCALE GENOMIC DNA]</scope>
    <source>
        <strain evidence="2 3">CECT 8300</strain>
    </source>
</reference>
<keyword evidence="1" id="KW-0472">Membrane</keyword>
<gene>
    <name evidence="2" type="ORF">ACFFU1_10025</name>
</gene>
<proteinExistence type="predicted"/>
<keyword evidence="1" id="KW-0812">Transmembrane</keyword>